<feature type="chain" id="PRO_5039639056" description="Lipoprotein" evidence="1">
    <location>
        <begin position="19"/>
        <end position="224"/>
    </location>
</feature>
<name>A0A0F2TB75_STRR3</name>
<organism evidence="2 3">
    <name type="scientific">Streptomyces rubellomurinus (strain ATCC 31215)</name>
    <dbReference type="NCBI Taxonomy" id="359131"/>
    <lineage>
        <taxon>Bacteria</taxon>
        <taxon>Bacillati</taxon>
        <taxon>Actinomycetota</taxon>
        <taxon>Actinomycetes</taxon>
        <taxon>Kitasatosporales</taxon>
        <taxon>Streptomycetaceae</taxon>
        <taxon>Streptomyces</taxon>
    </lineage>
</organism>
<sequence length="224" mass="23555">MKNTWGILAAVTTVGVLAAGCGSGGGDKKDAPPQAEKLAADTGARYESIRVPALDGMTCDRGNGGFHFGNDLDMLVAGDDDLPEIKMDSESGMVSCFGATRITLSKGGMRATVPNLTTRTTLYEKVADPAASLDKVFAHTMHLAQGYGRKPVGEPKSFTTKDSVVKCQQNVSDTFPMTTCFWANYGAIGVVDFFPPDGKHVPIDEAAARTHKFVLGALSTTGTS</sequence>
<dbReference type="RefSeq" id="WP_045700623.1">
    <property type="nucleotide sequence ID" value="NZ_JZKH01000060.1"/>
</dbReference>
<comment type="caution">
    <text evidence="2">The sequence shown here is derived from an EMBL/GenBank/DDBJ whole genome shotgun (WGS) entry which is preliminary data.</text>
</comment>
<reference evidence="2 3" key="1">
    <citation type="submission" date="2015-02" db="EMBL/GenBank/DDBJ databases">
        <authorList>
            <person name="Ju K.-S."/>
            <person name="Doroghazi J.R."/>
            <person name="Metcalf W."/>
        </authorList>
    </citation>
    <scope>NUCLEOTIDE SEQUENCE [LARGE SCALE GENOMIC DNA]</scope>
    <source>
        <strain evidence="2 3">ATCC 31215</strain>
    </source>
</reference>
<dbReference type="EMBL" id="JZKH01000060">
    <property type="protein sequence ID" value="KJS59736.1"/>
    <property type="molecule type" value="Genomic_DNA"/>
</dbReference>
<evidence type="ECO:0000256" key="1">
    <source>
        <dbReference type="SAM" id="SignalP"/>
    </source>
</evidence>
<accession>A0A0F2TB75</accession>
<protein>
    <recommendedName>
        <fullName evidence="4">Lipoprotein</fullName>
    </recommendedName>
</protein>
<dbReference type="PATRIC" id="fig|359131.3.peg.6113"/>
<keyword evidence="3" id="KW-1185">Reference proteome</keyword>
<evidence type="ECO:0000313" key="2">
    <source>
        <dbReference type="EMBL" id="KJS59736.1"/>
    </source>
</evidence>
<evidence type="ECO:0008006" key="4">
    <source>
        <dbReference type="Google" id="ProtNLM"/>
    </source>
</evidence>
<evidence type="ECO:0000313" key="3">
    <source>
        <dbReference type="Proteomes" id="UP000033699"/>
    </source>
</evidence>
<keyword evidence="1" id="KW-0732">Signal</keyword>
<gene>
    <name evidence="2" type="ORF">VM95_25385</name>
</gene>
<dbReference type="AlphaFoldDB" id="A0A0F2TB75"/>
<proteinExistence type="predicted"/>
<dbReference type="Proteomes" id="UP000033699">
    <property type="component" value="Unassembled WGS sequence"/>
</dbReference>
<dbReference type="PROSITE" id="PS51257">
    <property type="entry name" value="PROKAR_LIPOPROTEIN"/>
    <property type="match status" value="1"/>
</dbReference>
<dbReference type="OrthoDB" id="4350888at2"/>
<feature type="signal peptide" evidence="1">
    <location>
        <begin position="1"/>
        <end position="18"/>
    </location>
</feature>